<dbReference type="Proteomes" id="UP000029665">
    <property type="component" value="Unassembled WGS sequence"/>
</dbReference>
<accession>A0A060SBK7</accession>
<dbReference type="Pfam" id="PF01636">
    <property type="entry name" value="APH"/>
    <property type="match status" value="1"/>
</dbReference>
<dbReference type="AlphaFoldDB" id="A0A060SBK7"/>
<dbReference type="InterPro" id="IPR002575">
    <property type="entry name" value="Aminoglycoside_PTrfase"/>
</dbReference>
<sequence>MDHTDKQVAFVRNRVFELNFDHGKEFIAKIPFPSAGPKHYRTPSEVATLDYLRTCHGIPVPTVRAWCSRAESSPVGTEYVMYEKLQGIGSLYYKGDVDESLRCRPLYKVDLHPTMGSGRFRVGPTVGREFWRAGRAALDIDREPSCRARHALIHASSARVCPGIYRLLPASGPLDPGDLLRPYTLWHPDLHVSNIIVTESADSCSVVGSIDWQGAVIAPDHSQLKVPAVYEAEDHPLIDHPDGAGMPSICPEADAREGEEKHAVQLAFRWLKRKKMHELPARRIVTLPGQLITRGLEEGLAAIEKSFLVVRALWNMVAEVDESGVQVVDFPVEISEERAKDIENDLQQHQRVEEGDG</sequence>
<evidence type="ECO:0000313" key="2">
    <source>
        <dbReference type="EMBL" id="CDO71735.1"/>
    </source>
</evidence>
<dbReference type="OrthoDB" id="2968323at2759"/>
<keyword evidence="3" id="KW-1185">Reference proteome</keyword>
<evidence type="ECO:0000313" key="3">
    <source>
        <dbReference type="Proteomes" id="UP000029665"/>
    </source>
</evidence>
<evidence type="ECO:0000259" key="1">
    <source>
        <dbReference type="Pfam" id="PF01636"/>
    </source>
</evidence>
<dbReference type="InterPro" id="IPR011009">
    <property type="entry name" value="Kinase-like_dom_sf"/>
</dbReference>
<name>A0A060SBK7_PYCCI</name>
<organism evidence="2 3">
    <name type="scientific">Pycnoporus cinnabarinus</name>
    <name type="common">Cinnabar-red polypore</name>
    <name type="synonym">Trametes cinnabarina</name>
    <dbReference type="NCBI Taxonomy" id="5643"/>
    <lineage>
        <taxon>Eukaryota</taxon>
        <taxon>Fungi</taxon>
        <taxon>Dikarya</taxon>
        <taxon>Basidiomycota</taxon>
        <taxon>Agaricomycotina</taxon>
        <taxon>Agaricomycetes</taxon>
        <taxon>Polyporales</taxon>
        <taxon>Polyporaceae</taxon>
        <taxon>Trametes</taxon>
    </lineage>
</organism>
<gene>
    <name evidence="2" type="ORF">BN946_scf184920.g19</name>
</gene>
<dbReference type="PANTHER" id="PTHR36091">
    <property type="entry name" value="ALTERED INHERITANCE OF MITOCHONDRIA PROTEIN 9, MITOCHONDRIAL"/>
    <property type="match status" value="1"/>
</dbReference>
<dbReference type="GO" id="GO:0005739">
    <property type="term" value="C:mitochondrion"/>
    <property type="evidence" value="ECO:0007669"/>
    <property type="project" value="TreeGrafter"/>
</dbReference>
<feature type="domain" description="Aminoglycoside phosphotransferase" evidence="1">
    <location>
        <begin position="12"/>
        <end position="219"/>
    </location>
</feature>
<protein>
    <recommendedName>
        <fullName evidence="1">Aminoglycoside phosphotransferase domain-containing protein</fullName>
    </recommendedName>
</protein>
<dbReference type="InterPro" id="IPR051035">
    <property type="entry name" value="Mito_inheritance_9"/>
</dbReference>
<dbReference type="HOGENOM" id="CLU_776447_0_0_1"/>
<dbReference type="PANTHER" id="PTHR36091:SF2">
    <property type="entry name" value="AMINOGLYCOSIDE PHOSPHOTRANSFERASE DOMAIN-CONTAINING PROTEIN"/>
    <property type="match status" value="1"/>
</dbReference>
<reference evidence="2" key="1">
    <citation type="submission" date="2014-01" db="EMBL/GenBank/DDBJ databases">
        <title>The genome of the white-rot fungus Pycnoporus cinnabarinus: a basidiomycete model with a versatile arsenal for lignocellulosic biomass breakdown.</title>
        <authorList>
            <person name="Levasseur A."/>
            <person name="Lomascolo A."/>
            <person name="Ruiz-Duenas F.J."/>
            <person name="Uzan E."/>
            <person name="Piumi F."/>
            <person name="Kues U."/>
            <person name="Ram A.F.J."/>
            <person name="Murat C."/>
            <person name="Haon M."/>
            <person name="Benoit I."/>
            <person name="Arfi Y."/>
            <person name="Chevret D."/>
            <person name="Drula E."/>
            <person name="Kwon M.J."/>
            <person name="Gouret P."/>
            <person name="Lesage-Meessen L."/>
            <person name="Lombard V."/>
            <person name="Mariette J."/>
            <person name="Noirot C."/>
            <person name="Park J."/>
            <person name="Patyshakuliyeva A."/>
            <person name="Wieneger R.A.B."/>
            <person name="Wosten H.A.B."/>
            <person name="Martin F."/>
            <person name="Coutinho P.M."/>
            <person name="de Vries R."/>
            <person name="Martinez A.T."/>
            <person name="Klopp C."/>
            <person name="Pontarotti P."/>
            <person name="Henrissat B."/>
            <person name="Record E."/>
        </authorList>
    </citation>
    <scope>NUCLEOTIDE SEQUENCE [LARGE SCALE GENOMIC DNA]</scope>
    <source>
        <strain evidence="2">BRFM137</strain>
    </source>
</reference>
<dbReference type="SUPFAM" id="SSF56112">
    <property type="entry name" value="Protein kinase-like (PK-like)"/>
    <property type="match status" value="1"/>
</dbReference>
<dbReference type="EMBL" id="CCBP010000105">
    <property type="protein sequence ID" value="CDO71735.1"/>
    <property type="molecule type" value="Genomic_DNA"/>
</dbReference>
<comment type="caution">
    <text evidence="2">The sequence shown here is derived from an EMBL/GenBank/DDBJ whole genome shotgun (WGS) entry which is preliminary data.</text>
</comment>
<proteinExistence type="predicted"/>